<reference evidence="4" key="1">
    <citation type="submission" date="2018-12" db="EMBL/GenBank/DDBJ databases">
        <title>Complete genome sequence of Roseovarius sp. MME-070.</title>
        <authorList>
            <person name="Nam Y.-D."/>
            <person name="Kang J."/>
            <person name="Chung W.-H."/>
            <person name="Park Y.S."/>
        </authorList>
    </citation>
    <scope>NUCLEOTIDE SEQUENCE [LARGE SCALE GENOMIC DNA]</scope>
    <source>
        <strain evidence="4">MME-070</strain>
    </source>
</reference>
<dbReference type="KEGG" id="rom:EI983_11625"/>
<evidence type="ECO:0000313" key="4">
    <source>
        <dbReference type="Proteomes" id="UP000428330"/>
    </source>
</evidence>
<dbReference type="SUPFAM" id="SSF50129">
    <property type="entry name" value="GroES-like"/>
    <property type="match status" value="1"/>
</dbReference>
<feature type="domain" description="Enoyl reductase (ER)" evidence="2">
    <location>
        <begin position="12"/>
        <end position="326"/>
    </location>
</feature>
<dbReference type="InterPro" id="IPR013149">
    <property type="entry name" value="ADH-like_C"/>
</dbReference>
<dbReference type="Gene3D" id="3.40.50.720">
    <property type="entry name" value="NAD(P)-binding Rossmann-like Domain"/>
    <property type="match status" value="1"/>
</dbReference>
<dbReference type="PANTHER" id="PTHR44154">
    <property type="entry name" value="QUINONE OXIDOREDUCTASE"/>
    <property type="match status" value="1"/>
</dbReference>
<dbReference type="Pfam" id="PF00107">
    <property type="entry name" value="ADH_zinc_N"/>
    <property type="match status" value="1"/>
</dbReference>
<name>A0A6I6IU65_9RHOB</name>
<protein>
    <submittedName>
        <fullName evidence="3">NADPH:quinone reductase</fullName>
    </submittedName>
</protein>
<dbReference type="OrthoDB" id="7355832at2"/>
<keyword evidence="1" id="KW-0521">NADP</keyword>
<accession>A0A6I6IU65</accession>
<dbReference type="InterPro" id="IPR011032">
    <property type="entry name" value="GroES-like_sf"/>
</dbReference>
<dbReference type="Proteomes" id="UP000428330">
    <property type="component" value="Chromosome"/>
</dbReference>
<dbReference type="RefSeq" id="WP_157707568.1">
    <property type="nucleotide sequence ID" value="NZ_CP034348.1"/>
</dbReference>
<dbReference type="AlphaFoldDB" id="A0A6I6IU65"/>
<dbReference type="EMBL" id="CP034348">
    <property type="protein sequence ID" value="QGX98886.1"/>
    <property type="molecule type" value="Genomic_DNA"/>
</dbReference>
<evidence type="ECO:0000259" key="2">
    <source>
        <dbReference type="SMART" id="SM00829"/>
    </source>
</evidence>
<evidence type="ECO:0000313" key="3">
    <source>
        <dbReference type="EMBL" id="QGX98886.1"/>
    </source>
</evidence>
<keyword evidence="4" id="KW-1185">Reference proteome</keyword>
<dbReference type="CDD" id="cd08253">
    <property type="entry name" value="zeta_crystallin"/>
    <property type="match status" value="1"/>
</dbReference>
<dbReference type="InterPro" id="IPR036291">
    <property type="entry name" value="NAD(P)-bd_dom_sf"/>
</dbReference>
<dbReference type="SMART" id="SM00829">
    <property type="entry name" value="PKS_ER"/>
    <property type="match status" value="1"/>
</dbReference>
<dbReference type="PANTHER" id="PTHR44154:SF1">
    <property type="entry name" value="QUINONE OXIDOREDUCTASE"/>
    <property type="match status" value="1"/>
</dbReference>
<proteinExistence type="predicted"/>
<dbReference type="SUPFAM" id="SSF51735">
    <property type="entry name" value="NAD(P)-binding Rossmann-fold domains"/>
    <property type="match status" value="1"/>
</dbReference>
<dbReference type="InterPro" id="IPR020843">
    <property type="entry name" value="ER"/>
</dbReference>
<evidence type="ECO:0000256" key="1">
    <source>
        <dbReference type="ARBA" id="ARBA00022857"/>
    </source>
</evidence>
<dbReference type="Pfam" id="PF08240">
    <property type="entry name" value="ADH_N"/>
    <property type="match status" value="1"/>
</dbReference>
<gene>
    <name evidence="3" type="ORF">EI983_11625</name>
</gene>
<organism evidence="3 4">
    <name type="scientific">Roseovarius faecimaris</name>
    <dbReference type="NCBI Taxonomy" id="2494550"/>
    <lineage>
        <taxon>Bacteria</taxon>
        <taxon>Pseudomonadati</taxon>
        <taxon>Pseudomonadota</taxon>
        <taxon>Alphaproteobacteria</taxon>
        <taxon>Rhodobacterales</taxon>
        <taxon>Roseobacteraceae</taxon>
        <taxon>Roseovarius</taxon>
    </lineage>
</organism>
<dbReference type="InterPro" id="IPR013154">
    <property type="entry name" value="ADH-like_N"/>
</dbReference>
<dbReference type="GO" id="GO:0016491">
    <property type="term" value="F:oxidoreductase activity"/>
    <property type="evidence" value="ECO:0007669"/>
    <property type="project" value="InterPro"/>
</dbReference>
<dbReference type="Gene3D" id="3.90.180.10">
    <property type="entry name" value="Medium-chain alcohol dehydrogenases, catalytic domain"/>
    <property type="match status" value="1"/>
</dbReference>
<dbReference type="InterPro" id="IPR051603">
    <property type="entry name" value="Zinc-ADH_QOR/CCCR"/>
</dbReference>
<sequence>MRVISYDRFGPAEEVLELGEMPVPAPEAGEVLVRLSHSGVNPSDAKARAGGRPGVTEPAFPRIIPHSDGAGVIEAVGDGVEAARVGEPVWIWNGQWQRAFGTAAEYIALPSDQAVTRPEGMSAEVGATLGIPGLTAAHVVFGGGDVAGKVLLISGGAGAVGHNAVQLAKWGGATVIATCSPGATARVRAAGADHVLDYSAPDLAAQIMEATGGRGVDRALEVEFGRNAALLAEVLRPNGTVAAYGSAKEMTPVLPFGPYLFKAITIDIVLIYLLAAPERQLAIDRLHGALAAGAFTPAIHARYPLEQAAAAQDAVMTPGRAGAVLLEIG</sequence>